<dbReference type="AlphaFoldDB" id="A0A1H5PWV0"/>
<dbReference type="InterPro" id="IPR006094">
    <property type="entry name" value="Oxid_FAD_bind_N"/>
</dbReference>
<name>A0A1H5PWV0_9ACTN</name>
<evidence type="ECO:0000313" key="7">
    <source>
        <dbReference type="EMBL" id="SEF18342.1"/>
    </source>
</evidence>
<evidence type="ECO:0000256" key="5">
    <source>
        <dbReference type="ARBA" id="ARBA00023002"/>
    </source>
</evidence>
<proteinExistence type="inferred from homology"/>
<dbReference type="GO" id="GO:0016491">
    <property type="term" value="F:oxidoreductase activity"/>
    <property type="evidence" value="ECO:0007669"/>
    <property type="project" value="UniProtKB-KW"/>
</dbReference>
<evidence type="ECO:0000256" key="2">
    <source>
        <dbReference type="ARBA" id="ARBA00005466"/>
    </source>
</evidence>
<dbReference type="Gene3D" id="3.40.462.20">
    <property type="match status" value="1"/>
</dbReference>
<dbReference type="PROSITE" id="PS51387">
    <property type="entry name" value="FAD_PCMH"/>
    <property type="match status" value="1"/>
</dbReference>
<dbReference type="GO" id="GO:0071949">
    <property type="term" value="F:FAD binding"/>
    <property type="evidence" value="ECO:0007669"/>
    <property type="project" value="InterPro"/>
</dbReference>
<dbReference type="SUPFAM" id="SSF55103">
    <property type="entry name" value="FAD-linked oxidases, C-terminal domain"/>
    <property type="match status" value="1"/>
</dbReference>
<dbReference type="RefSeq" id="WP_069112108.1">
    <property type="nucleotide sequence ID" value="NZ_FNUC01000004.1"/>
</dbReference>
<dbReference type="InterPro" id="IPR016167">
    <property type="entry name" value="FAD-bd_PCMH_sub1"/>
</dbReference>
<dbReference type="InterPro" id="IPR016169">
    <property type="entry name" value="FAD-bd_PCMH_sub2"/>
</dbReference>
<evidence type="ECO:0000313" key="8">
    <source>
        <dbReference type="Proteomes" id="UP000181980"/>
    </source>
</evidence>
<dbReference type="PANTHER" id="PTHR42973">
    <property type="entry name" value="BINDING OXIDOREDUCTASE, PUTATIVE (AFU_ORTHOLOGUE AFUA_1G17690)-RELATED"/>
    <property type="match status" value="1"/>
</dbReference>
<dbReference type="Gene3D" id="3.30.43.10">
    <property type="entry name" value="Uridine Diphospho-n-acetylenolpyruvylglucosamine Reductase, domain 2"/>
    <property type="match status" value="1"/>
</dbReference>
<dbReference type="InterPro" id="IPR050416">
    <property type="entry name" value="FAD-linked_Oxidoreductase"/>
</dbReference>
<dbReference type="Proteomes" id="UP000181980">
    <property type="component" value="Unassembled WGS sequence"/>
</dbReference>
<gene>
    <name evidence="7" type="ORF">SAMN04488561_6400</name>
</gene>
<dbReference type="Gene3D" id="3.30.465.10">
    <property type="match status" value="1"/>
</dbReference>
<dbReference type="InterPro" id="IPR012951">
    <property type="entry name" value="BBE"/>
</dbReference>
<keyword evidence="5" id="KW-0560">Oxidoreductase</keyword>
<comment type="similarity">
    <text evidence="2">Belongs to the oxygen-dependent FAD-linked oxidoreductase family.</text>
</comment>
<dbReference type="InterPro" id="IPR016164">
    <property type="entry name" value="FAD-linked_Oxase-like_C"/>
</dbReference>
<dbReference type="OrthoDB" id="9775082at2"/>
<dbReference type="InterPro" id="IPR016166">
    <property type="entry name" value="FAD-bd_PCMH"/>
</dbReference>
<evidence type="ECO:0000256" key="1">
    <source>
        <dbReference type="ARBA" id="ARBA00001974"/>
    </source>
</evidence>
<feature type="domain" description="FAD-binding PCMH-type" evidence="6">
    <location>
        <begin position="39"/>
        <end position="209"/>
    </location>
</feature>
<dbReference type="EMBL" id="FNUC01000004">
    <property type="protein sequence ID" value="SEF18342.1"/>
    <property type="molecule type" value="Genomic_DNA"/>
</dbReference>
<accession>A0A1H5PWV0</accession>
<keyword evidence="3" id="KW-0285">Flavoprotein</keyword>
<organism evidence="7 8">
    <name type="scientific">Jiangella alba</name>
    <dbReference type="NCBI Taxonomy" id="561176"/>
    <lineage>
        <taxon>Bacteria</taxon>
        <taxon>Bacillati</taxon>
        <taxon>Actinomycetota</taxon>
        <taxon>Actinomycetes</taxon>
        <taxon>Jiangellales</taxon>
        <taxon>Jiangellaceae</taxon>
        <taxon>Jiangella</taxon>
    </lineage>
</organism>
<comment type="cofactor">
    <cofactor evidence="1">
        <name>FAD</name>
        <dbReference type="ChEBI" id="CHEBI:57692"/>
    </cofactor>
</comment>
<keyword evidence="4" id="KW-0274">FAD</keyword>
<evidence type="ECO:0000256" key="3">
    <source>
        <dbReference type="ARBA" id="ARBA00022630"/>
    </source>
</evidence>
<dbReference type="Pfam" id="PF01565">
    <property type="entry name" value="FAD_binding_4"/>
    <property type="match status" value="1"/>
</dbReference>
<evidence type="ECO:0000256" key="4">
    <source>
        <dbReference type="ARBA" id="ARBA00022827"/>
    </source>
</evidence>
<evidence type="ECO:0000259" key="6">
    <source>
        <dbReference type="PROSITE" id="PS51387"/>
    </source>
</evidence>
<dbReference type="SUPFAM" id="SSF56176">
    <property type="entry name" value="FAD-binding/transporter-associated domain-like"/>
    <property type="match status" value="1"/>
</dbReference>
<reference evidence="8" key="1">
    <citation type="submission" date="2016-10" db="EMBL/GenBank/DDBJ databases">
        <authorList>
            <person name="Varghese N."/>
            <person name="Submissions S."/>
        </authorList>
    </citation>
    <scope>NUCLEOTIDE SEQUENCE [LARGE SCALE GENOMIC DNA]</scope>
    <source>
        <strain evidence="8">DSM 45237</strain>
    </source>
</reference>
<dbReference type="STRING" id="561176.SAMN04488561_6400"/>
<dbReference type="Pfam" id="PF08031">
    <property type="entry name" value="BBE"/>
    <property type="match status" value="1"/>
</dbReference>
<dbReference type="PANTHER" id="PTHR42973:SF39">
    <property type="entry name" value="FAD-BINDING PCMH-TYPE DOMAIN-CONTAINING PROTEIN"/>
    <property type="match status" value="1"/>
</dbReference>
<dbReference type="InterPro" id="IPR036318">
    <property type="entry name" value="FAD-bd_PCMH-like_sf"/>
</dbReference>
<protein>
    <submittedName>
        <fullName evidence="7">FAD/FMN-containing dehydrogenase</fullName>
    </submittedName>
</protein>
<keyword evidence="8" id="KW-1185">Reference proteome</keyword>
<sequence length="459" mass="48490">MTGLDDAVMGDLRSLLAGDLLTPDHPGYDDARTVFNAMIDRRPGLIVQCADRSDVALAVAFAREHGLETAVRGGGHSVAGLALTDGGLVIDLRRMNAVSVDPVARTATVGGGATMADLDRACAPHWLATTGGRVSTTGVGGFVLGGGTGWLDRLFGLACDNLLEAEVVTADGEIVRAAPNSHPDLFWALHGGGGNFGVVTSLTLRLHPLPESSLALLLWPPEDGPRIVRATRDLLDDAPDTLGGGVLYLTGPEGEDFVPAELVGRLTLGVALVHAGGERSLRELAAPLFDAAPAGEMVAELPYDELQSALDDPPGQRNYWSAEHLDTLPDEAVDAFCEQAAGLIVPSASQHVLFRMGGAVARGPADYPVPWRQAGWVVHPFGLWTDPADDARGRQWAHDVCAAVRPWRTGAVYLNFIGDEGEHRVVAGYGAVGYARLAAVKARYDPTNLFRRNHNVVPA</sequence>